<dbReference type="InterPro" id="IPR010992">
    <property type="entry name" value="IHF-like_DNA-bd_dom_sf"/>
</dbReference>
<keyword evidence="5" id="KW-1185">Reference proteome</keyword>
<dbReference type="Gene3D" id="4.10.520.10">
    <property type="entry name" value="IHF-like DNA-binding proteins"/>
    <property type="match status" value="1"/>
</dbReference>
<dbReference type="Proteomes" id="UP000032233">
    <property type="component" value="Unassembled WGS sequence"/>
</dbReference>
<evidence type="ECO:0000313" key="4">
    <source>
        <dbReference type="EMBL" id="KIX15010.1"/>
    </source>
</evidence>
<dbReference type="SUPFAM" id="SSF47729">
    <property type="entry name" value="IHF-like DNA-binding proteins"/>
    <property type="match status" value="1"/>
</dbReference>
<evidence type="ECO:0000313" key="5">
    <source>
        <dbReference type="Proteomes" id="UP000032233"/>
    </source>
</evidence>
<dbReference type="AlphaFoldDB" id="A0A0D2JZU8"/>
<evidence type="ECO:0000256" key="1">
    <source>
        <dbReference type="ARBA" id="ARBA00010529"/>
    </source>
</evidence>
<name>A0A0D2JZU8_9BACT</name>
<comment type="similarity">
    <text evidence="1 3">Belongs to the bacterial histone-like protein family.</text>
</comment>
<dbReference type="PANTHER" id="PTHR33175:SF5">
    <property type="entry name" value="INTEGRATION HOST FACTOR SUBUNIT BETA"/>
    <property type="match status" value="1"/>
</dbReference>
<evidence type="ECO:0000256" key="3">
    <source>
        <dbReference type="RuleBase" id="RU003939"/>
    </source>
</evidence>
<dbReference type="GO" id="GO:0005829">
    <property type="term" value="C:cytosol"/>
    <property type="evidence" value="ECO:0007669"/>
    <property type="project" value="TreeGrafter"/>
</dbReference>
<dbReference type="InParanoid" id="A0A0D2JZU8"/>
<reference evidence="4 5" key="1">
    <citation type="submission" date="2013-11" db="EMBL/GenBank/DDBJ databases">
        <title>Metagenomic analysis of a methanogenic consortium involved in long chain n-alkane degradation.</title>
        <authorList>
            <person name="Davidova I.A."/>
            <person name="Callaghan A.V."/>
            <person name="Wawrik B."/>
            <person name="Pruitt S."/>
            <person name="Marks C."/>
            <person name="Duncan K.E."/>
            <person name="Suflita J.M."/>
        </authorList>
    </citation>
    <scope>NUCLEOTIDE SEQUENCE [LARGE SCALE GENOMIC DNA]</scope>
    <source>
        <strain evidence="4 5">SPR</strain>
    </source>
</reference>
<dbReference type="EMBL" id="AZAC01000005">
    <property type="protein sequence ID" value="KIX15010.1"/>
    <property type="molecule type" value="Genomic_DNA"/>
</dbReference>
<dbReference type="SMART" id="SM00411">
    <property type="entry name" value="BHL"/>
    <property type="match status" value="1"/>
</dbReference>
<gene>
    <name evidence="4" type="ORF">X474_05990</name>
</gene>
<keyword evidence="2 4" id="KW-0238">DNA-binding</keyword>
<proteinExistence type="inferred from homology"/>
<dbReference type="PANTHER" id="PTHR33175">
    <property type="entry name" value="DNA-BINDING PROTEIN HU"/>
    <property type="match status" value="1"/>
</dbReference>
<protein>
    <submittedName>
        <fullName evidence="4">DNA-binding protein</fullName>
    </submittedName>
</protein>
<dbReference type="GO" id="GO:0030527">
    <property type="term" value="F:structural constituent of chromatin"/>
    <property type="evidence" value="ECO:0007669"/>
    <property type="project" value="InterPro"/>
</dbReference>
<dbReference type="STRING" id="1429043.X474_05990"/>
<dbReference type="OrthoDB" id="9804203at2"/>
<evidence type="ECO:0000256" key="2">
    <source>
        <dbReference type="ARBA" id="ARBA00023125"/>
    </source>
</evidence>
<dbReference type="PATRIC" id="fig|1429043.3.peg.1270"/>
<dbReference type="RefSeq" id="WP_044347314.1">
    <property type="nucleotide sequence ID" value="NZ_AZAC01000005.1"/>
</dbReference>
<accession>A0A0D2JZU8</accession>
<sequence>MNKSQLIEALAKVENLTIKKAELVINTIFGSVEEALVRGDRVEIRGFGSFKVKDYDGYQGRNPKTGEIIQVGRKKLPFFKVGKELKERVDN</sequence>
<dbReference type="InterPro" id="IPR000119">
    <property type="entry name" value="Hist_DNA-bd"/>
</dbReference>
<organism evidence="4 5">
    <name type="scientific">Dethiosulfatarculus sandiegensis</name>
    <dbReference type="NCBI Taxonomy" id="1429043"/>
    <lineage>
        <taxon>Bacteria</taxon>
        <taxon>Pseudomonadati</taxon>
        <taxon>Thermodesulfobacteriota</taxon>
        <taxon>Desulfarculia</taxon>
        <taxon>Desulfarculales</taxon>
        <taxon>Desulfarculaceae</taxon>
        <taxon>Dethiosulfatarculus</taxon>
    </lineage>
</organism>
<dbReference type="GO" id="GO:0003677">
    <property type="term" value="F:DNA binding"/>
    <property type="evidence" value="ECO:0007669"/>
    <property type="project" value="UniProtKB-KW"/>
</dbReference>
<dbReference type="PRINTS" id="PR01727">
    <property type="entry name" value="DNABINDINGHU"/>
</dbReference>
<dbReference type="Pfam" id="PF00216">
    <property type="entry name" value="Bac_DNA_binding"/>
    <property type="match status" value="1"/>
</dbReference>
<comment type="caution">
    <text evidence="4">The sequence shown here is derived from an EMBL/GenBank/DDBJ whole genome shotgun (WGS) entry which is preliminary data.</text>
</comment>
<dbReference type="CDD" id="cd13836">
    <property type="entry name" value="IHF_B"/>
    <property type="match status" value="1"/>
</dbReference>